<accession>A0ABX2FU61</accession>
<dbReference type="EMBL" id="JABSNP010000013">
    <property type="protein sequence ID" value="NRT19967.1"/>
    <property type="molecule type" value="Genomic_DNA"/>
</dbReference>
<evidence type="ECO:0000313" key="2">
    <source>
        <dbReference type="Proteomes" id="UP000779507"/>
    </source>
</evidence>
<gene>
    <name evidence="1" type="ORF">HNP98_002805</name>
</gene>
<protein>
    <recommendedName>
        <fullName evidence="3">VRR-NUC domain-containing protein</fullName>
    </recommendedName>
</protein>
<dbReference type="Proteomes" id="UP000779507">
    <property type="component" value="Unassembled WGS sequence"/>
</dbReference>
<dbReference type="RefSeq" id="WP_173810678.1">
    <property type="nucleotide sequence ID" value="NZ_JABSNP010000013.1"/>
</dbReference>
<evidence type="ECO:0008006" key="3">
    <source>
        <dbReference type="Google" id="ProtNLM"/>
    </source>
</evidence>
<keyword evidence="2" id="KW-1185">Reference proteome</keyword>
<sequence>MPVILKDKLEFHFPDNNSWYVFKYDEQDQSKASFYRERIEKINGMKGVDIVAGIGPDFPVLTLIEIKDFREDSKALRKKMRTGEIPLEILQKALNTCSGLYLGARSQDPLLAADLRAAVLRPFQRIDLIFFLVEASLQPSPQERDTRQKENNRRTQRQDMLKKMREKLDPLGIRCALADLTKLPRNCGWTVTSQP</sequence>
<comment type="caution">
    <text evidence="1">The sequence shown here is derived from an EMBL/GenBank/DDBJ whole genome shotgun (WGS) entry which is preliminary data.</text>
</comment>
<reference evidence="1 2" key="1">
    <citation type="submission" date="2020-05" db="EMBL/GenBank/DDBJ databases">
        <title>Genomic Encyclopedia of Type Strains, Phase IV (KMG-V): Genome sequencing to study the core and pangenomes of soil and plant-associated prokaryotes.</title>
        <authorList>
            <person name="Whitman W."/>
        </authorList>
    </citation>
    <scope>NUCLEOTIDE SEQUENCE [LARGE SCALE GENOMIC DNA]</scope>
    <source>
        <strain evidence="1 2">9A</strain>
    </source>
</reference>
<evidence type="ECO:0000313" key="1">
    <source>
        <dbReference type="EMBL" id="NRT19967.1"/>
    </source>
</evidence>
<name>A0ABX2FU61_9BACT</name>
<organism evidence="1 2">
    <name type="scientific">Hymenobacter caeli</name>
    <dbReference type="NCBI Taxonomy" id="2735894"/>
    <lineage>
        <taxon>Bacteria</taxon>
        <taxon>Pseudomonadati</taxon>
        <taxon>Bacteroidota</taxon>
        <taxon>Cytophagia</taxon>
        <taxon>Cytophagales</taxon>
        <taxon>Hymenobacteraceae</taxon>
        <taxon>Hymenobacter</taxon>
    </lineage>
</organism>
<proteinExistence type="predicted"/>